<dbReference type="Proteomes" id="UP001183629">
    <property type="component" value="Unassembled WGS sequence"/>
</dbReference>
<dbReference type="AlphaFoldDB" id="A0AAE4CSZ1"/>
<dbReference type="RefSeq" id="WP_310418525.1">
    <property type="nucleotide sequence ID" value="NZ_JAVDYC010000001.1"/>
</dbReference>
<keyword evidence="2" id="KW-1185">Reference proteome</keyword>
<evidence type="ECO:0000313" key="1">
    <source>
        <dbReference type="EMBL" id="MDR7324716.1"/>
    </source>
</evidence>
<reference evidence="1 2" key="1">
    <citation type="submission" date="2023-07" db="EMBL/GenBank/DDBJ databases">
        <title>Sequencing the genomes of 1000 actinobacteria strains.</title>
        <authorList>
            <person name="Klenk H.-P."/>
        </authorList>
    </citation>
    <scope>NUCLEOTIDE SEQUENCE [LARGE SCALE GENOMIC DNA]</scope>
    <source>
        <strain evidence="1 2">DSM 44711</strain>
    </source>
</reference>
<gene>
    <name evidence="1" type="ORF">J2S44_004966</name>
</gene>
<dbReference type="EMBL" id="JAVDYC010000001">
    <property type="protein sequence ID" value="MDR7324716.1"/>
    <property type="molecule type" value="Genomic_DNA"/>
</dbReference>
<organism evidence="1 2">
    <name type="scientific">Catenuloplanes niger</name>
    <dbReference type="NCBI Taxonomy" id="587534"/>
    <lineage>
        <taxon>Bacteria</taxon>
        <taxon>Bacillati</taxon>
        <taxon>Actinomycetota</taxon>
        <taxon>Actinomycetes</taxon>
        <taxon>Micromonosporales</taxon>
        <taxon>Micromonosporaceae</taxon>
        <taxon>Catenuloplanes</taxon>
    </lineage>
</organism>
<name>A0AAE4CSZ1_9ACTN</name>
<evidence type="ECO:0000313" key="2">
    <source>
        <dbReference type="Proteomes" id="UP001183629"/>
    </source>
</evidence>
<protein>
    <submittedName>
        <fullName evidence="1">Uncharacterized protein</fullName>
    </submittedName>
</protein>
<sequence>MRENGLERIHAGALLEDVRSLPVGDVVIEANPALDDAMTRVLRDLPKDEENLTAFGSTA</sequence>
<comment type="caution">
    <text evidence="1">The sequence shown here is derived from an EMBL/GenBank/DDBJ whole genome shotgun (WGS) entry which is preliminary data.</text>
</comment>
<proteinExistence type="predicted"/>
<accession>A0AAE4CSZ1</accession>